<comment type="similarity">
    <text evidence="2">Belongs to the MnmA/TRMU family.</text>
</comment>
<keyword evidence="8" id="KW-0067">ATP-binding</keyword>
<dbReference type="GO" id="GO:0016783">
    <property type="term" value="F:sulfurtransferase activity"/>
    <property type="evidence" value="ECO:0007669"/>
    <property type="project" value="InterPro"/>
</dbReference>
<protein>
    <recommendedName>
        <fullName evidence="3">tRNA-5-taurinomethyluridine 2-sulfurtransferase</fullName>
        <ecNumber evidence="3">2.8.1.14</ecNumber>
    </recommendedName>
</protein>
<evidence type="ECO:0000256" key="2">
    <source>
        <dbReference type="ARBA" id="ARBA00006191"/>
    </source>
</evidence>
<keyword evidence="7" id="KW-0547">Nucleotide-binding</keyword>
<dbReference type="InterPro" id="IPR004506">
    <property type="entry name" value="MnmA-like"/>
</dbReference>
<dbReference type="InterPro" id="IPR023382">
    <property type="entry name" value="MnmA-like_central_sf"/>
</dbReference>
<dbReference type="CDD" id="cd01998">
    <property type="entry name" value="MnmA_TRMU-like"/>
    <property type="match status" value="1"/>
</dbReference>
<evidence type="ECO:0000259" key="12">
    <source>
        <dbReference type="Pfam" id="PF20258"/>
    </source>
</evidence>
<dbReference type="OrthoDB" id="3685at2759"/>
<evidence type="ECO:0000256" key="6">
    <source>
        <dbReference type="ARBA" id="ARBA00022694"/>
    </source>
</evidence>
<evidence type="ECO:0000256" key="11">
    <source>
        <dbReference type="ARBA" id="ARBA00049564"/>
    </source>
</evidence>
<dbReference type="Pfam" id="PF03054">
    <property type="entry name" value="tRNA_Me_trans"/>
    <property type="match status" value="1"/>
</dbReference>
<dbReference type="FunFam" id="2.30.30.280:FF:000001">
    <property type="entry name" value="tRNA-specific 2-thiouridylase MnmA"/>
    <property type="match status" value="1"/>
</dbReference>
<dbReference type="NCBIfam" id="NF001138">
    <property type="entry name" value="PRK00143.1"/>
    <property type="match status" value="1"/>
</dbReference>
<gene>
    <name evidence="14" type="ORF">CANVERA_P1747</name>
</gene>
<comment type="caution">
    <text evidence="14">The sequence shown here is derived from an EMBL/GenBank/DDBJ whole genome shotgun (WGS) entry which is preliminary data.</text>
</comment>
<dbReference type="Pfam" id="PF20258">
    <property type="entry name" value="tRNA_Me_trans_C"/>
    <property type="match status" value="1"/>
</dbReference>
<evidence type="ECO:0000256" key="4">
    <source>
        <dbReference type="ARBA" id="ARBA00022555"/>
    </source>
</evidence>
<dbReference type="NCBIfam" id="TIGR00420">
    <property type="entry name" value="trmU"/>
    <property type="match status" value="1"/>
</dbReference>
<dbReference type="InterPro" id="IPR014729">
    <property type="entry name" value="Rossmann-like_a/b/a_fold"/>
</dbReference>
<comment type="catalytic activity">
    <reaction evidence="11">
        <text>5-taurinomethyluridine(34) in tRNA + S-sulfanyl-L-cysteinyl-[protein] + AH2 + ATP = 5-taurinomethyl-2-thiouridine(34) in tRNA + L-cysteinyl-[protein] + A + AMP + diphosphate + H(+)</text>
        <dbReference type="Rhea" id="RHEA:47040"/>
        <dbReference type="Rhea" id="RHEA-COMP:10131"/>
        <dbReference type="Rhea" id="RHEA-COMP:11726"/>
        <dbReference type="Rhea" id="RHEA-COMP:11732"/>
        <dbReference type="Rhea" id="RHEA-COMP:11733"/>
        <dbReference type="ChEBI" id="CHEBI:13193"/>
        <dbReference type="ChEBI" id="CHEBI:15378"/>
        <dbReference type="ChEBI" id="CHEBI:17499"/>
        <dbReference type="ChEBI" id="CHEBI:29950"/>
        <dbReference type="ChEBI" id="CHEBI:30616"/>
        <dbReference type="ChEBI" id="CHEBI:33019"/>
        <dbReference type="ChEBI" id="CHEBI:61963"/>
        <dbReference type="ChEBI" id="CHEBI:87171"/>
        <dbReference type="ChEBI" id="CHEBI:87172"/>
        <dbReference type="ChEBI" id="CHEBI:456215"/>
        <dbReference type="EC" id="2.8.1.14"/>
    </reaction>
</comment>
<feature type="domain" description="tRNA-specific 2-thiouridylase MnmA-like C-terminal" evidence="12">
    <location>
        <begin position="353"/>
        <end position="412"/>
    </location>
</feature>
<evidence type="ECO:0000256" key="1">
    <source>
        <dbReference type="ARBA" id="ARBA00003986"/>
    </source>
</evidence>
<accession>A0A9W4TTR0</accession>
<dbReference type="Proteomes" id="UP001152885">
    <property type="component" value="Unassembled WGS sequence"/>
</dbReference>
<keyword evidence="5" id="KW-0808">Transferase</keyword>
<evidence type="ECO:0000256" key="3">
    <source>
        <dbReference type="ARBA" id="ARBA00011953"/>
    </source>
</evidence>
<dbReference type="GO" id="GO:0005739">
    <property type="term" value="C:mitochondrion"/>
    <property type="evidence" value="ECO:0007669"/>
    <property type="project" value="TreeGrafter"/>
</dbReference>
<dbReference type="Gene3D" id="3.40.50.620">
    <property type="entry name" value="HUPs"/>
    <property type="match status" value="1"/>
</dbReference>
<dbReference type="GO" id="GO:0000049">
    <property type="term" value="F:tRNA binding"/>
    <property type="evidence" value="ECO:0007669"/>
    <property type="project" value="UniProtKB-KW"/>
</dbReference>
<evidence type="ECO:0000256" key="9">
    <source>
        <dbReference type="ARBA" id="ARBA00022884"/>
    </source>
</evidence>
<dbReference type="Gene3D" id="2.40.30.10">
    <property type="entry name" value="Translation factors"/>
    <property type="match status" value="1"/>
</dbReference>
<dbReference type="GO" id="GO:0002143">
    <property type="term" value="P:tRNA wobble position uridine thiolation"/>
    <property type="evidence" value="ECO:0007669"/>
    <property type="project" value="TreeGrafter"/>
</dbReference>
<evidence type="ECO:0000256" key="8">
    <source>
        <dbReference type="ARBA" id="ARBA00022840"/>
    </source>
</evidence>
<dbReference type="EMBL" id="CANTUO010000001">
    <property type="protein sequence ID" value="CAI5757230.1"/>
    <property type="molecule type" value="Genomic_DNA"/>
</dbReference>
<feature type="domain" description="tRNA-specific 2-thiouridylase MnmA-like central" evidence="13">
    <location>
        <begin position="258"/>
        <end position="324"/>
    </location>
</feature>
<evidence type="ECO:0000256" key="7">
    <source>
        <dbReference type="ARBA" id="ARBA00022741"/>
    </source>
</evidence>
<keyword evidence="4" id="KW-0820">tRNA-binding</keyword>
<dbReference type="AlphaFoldDB" id="A0A9W4TTR0"/>
<dbReference type="InterPro" id="IPR046884">
    <property type="entry name" value="MnmA-like_central"/>
</dbReference>
<proteinExistence type="inferred from homology"/>
<evidence type="ECO:0000256" key="5">
    <source>
        <dbReference type="ARBA" id="ARBA00022679"/>
    </source>
</evidence>
<keyword evidence="9" id="KW-0694">RNA-binding</keyword>
<comment type="function">
    <text evidence="1">Catalyzes the 2-thiolation of uridine at the wobble position (U34) of mitochondrial tRNA(Lys), tRNA(Glu) and tRNA(Gln). Required for the formation of 5-taurinomethyl-2-thiouridine (tm5s2U) of mitochondrial tRNA(Lys), tRNA(Glu), and tRNA(Gln) at the wobble position. ATP is required to activate the C2 atom of the wobble base.</text>
</comment>
<evidence type="ECO:0000259" key="13">
    <source>
        <dbReference type="Pfam" id="PF20259"/>
    </source>
</evidence>
<keyword evidence="10" id="KW-1015">Disulfide bond</keyword>
<dbReference type="FunFam" id="3.40.50.620:FF:000115">
    <property type="entry name" value="tRNA-specific 2-thiouridylase MnmA"/>
    <property type="match status" value="1"/>
</dbReference>
<dbReference type="Gene3D" id="2.30.30.280">
    <property type="entry name" value="Adenine nucleotide alpha hydrolases-like domains"/>
    <property type="match status" value="1"/>
</dbReference>
<dbReference type="InterPro" id="IPR046885">
    <property type="entry name" value="MnmA-like_C"/>
</dbReference>
<evidence type="ECO:0000256" key="10">
    <source>
        <dbReference type="ARBA" id="ARBA00023157"/>
    </source>
</evidence>
<reference evidence="14" key="1">
    <citation type="submission" date="2022-12" db="EMBL/GenBank/DDBJ databases">
        <authorList>
            <person name="Brejova B."/>
        </authorList>
    </citation>
    <scope>NUCLEOTIDE SEQUENCE</scope>
</reference>
<dbReference type="GO" id="GO:0005524">
    <property type="term" value="F:ATP binding"/>
    <property type="evidence" value="ECO:0007669"/>
    <property type="project" value="UniProtKB-KW"/>
</dbReference>
<sequence>MILRSNFIKSRIRPWVRFNHTPPIPFYFNQKTYIPSNQEAEELNELSNGYIQPQPKNSDHVIIAMSSGVDSSVCAALFKDYPKVRGLYMANWNQNSVCVERDWIDVQKICKKLNIPVERVNFEFEYWTNVFEPMIEKYKNGLTPNPDINCNKYVKFGKLVNYLDSKYENYKLVTGHYARIMKKDDEFQLLRGSSTRKDQSYYLSTIPKDCLNKLILPIGHFTKREVRKMAKEFKLENYNKKDSQGLCFVNPDQKNFRQFLNEYLESNPGNIITEDGRIWGKHQGLWHATIGQRSSVSMPQGNPDFTGVWYVSEKRPLTNEIVIVKGHDNPKLYKDKIEIGDLHLFYSIDEVLNMDSLSFQYSSLTKPTNIKSIRENGDGKLIVKLVEPARAVTPGQGGVLYRDNQVIGCGMIM</sequence>
<dbReference type="SUPFAM" id="SSF52402">
    <property type="entry name" value="Adenine nucleotide alpha hydrolases-like"/>
    <property type="match status" value="1"/>
</dbReference>
<keyword evidence="6" id="KW-0819">tRNA processing</keyword>
<dbReference type="Pfam" id="PF20259">
    <property type="entry name" value="tRNA_Me_trans_M"/>
    <property type="match status" value="1"/>
</dbReference>
<name>A0A9W4TTR0_9ASCO</name>
<keyword evidence="15" id="KW-1185">Reference proteome</keyword>
<evidence type="ECO:0000313" key="15">
    <source>
        <dbReference type="Proteomes" id="UP001152885"/>
    </source>
</evidence>
<dbReference type="PANTHER" id="PTHR11933:SF5">
    <property type="entry name" value="MITOCHONDRIAL TRNA-SPECIFIC 2-THIOURIDYLASE 1"/>
    <property type="match status" value="1"/>
</dbReference>
<evidence type="ECO:0000313" key="14">
    <source>
        <dbReference type="EMBL" id="CAI5757230.1"/>
    </source>
</evidence>
<dbReference type="EC" id="2.8.1.14" evidence="3"/>
<dbReference type="PANTHER" id="PTHR11933">
    <property type="entry name" value="TRNA 5-METHYLAMINOMETHYL-2-THIOURIDYLATE -METHYLTRANSFERASE"/>
    <property type="match status" value="1"/>
</dbReference>
<organism evidence="14 15">
    <name type="scientific">Candida verbasci</name>
    <dbReference type="NCBI Taxonomy" id="1227364"/>
    <lineage>
        <taxon>Eukaryota</taxon>
        <taxon>Fungi</taxon>
        <taxon>Dikarya</taxon>
        <taxon>Ascomycota</taxon>
        <taxon>Saccharomycotina</taxon>
        <taxon>Pichiomycetes</taxon>
        <taxon>Debaryomycetaceae</taxon>
        <taxon>Candida/Lodderomyces clade</taxon>
        <taxon>Candida</taxon>
    </lineage>
</organism>